<dbReference type="EMBL" id="BABT02000164">
    <property type="protein sequence ID" value="GAA98747.1"/>
    <property type="molecule type" value="Genomic_DNA"/>
</dbReference>
<gene>
    <name evidence="2" type="primary">Mo05435</name>
    <name evidence="2" type="ORF">E5Q_05435</name>
</gene>
<dbReference type="HOGENOM" id="CLU_1611189_0_0_1"/>
<dbReference type="Proteomes" id="UP000009131">
    <property type="component" value="Unassembled WGS sequence"/>
</dbReference>
<evidence type="ECO:0000313" key="3">
    <source>
        <dbReference type="Proteomes" id="UP000009131"/>
    </source>
</evidence>
<evidence type="ECO:0000256" key="1">
    <source>
        <dbReference type="SAM" id="SignalP"/>
    </source>
</evidence>
<keyword evidence="3" id="KW-1185">Reference proteome</keyword>
<sequence length="165" mass="17672">MLAILLLVLIGLLNDASASSLPAPARLEKRFATCALSVTIGGFGMTGSRFTLEASNGMIYAADLVPGDPGLLPVAAFTNGAQLQRFQQHLYTSTIVAFSGHVNGIVVNFTIRLLYNNLNEFKLFYVTKASLDHVPTLDFTAGMSCGGPVWQPSDFHCTVDNLDTC</sequence>
<feature type="chain" id="PRO_5009955814" evidence="1">
    <location>
        <begin position="19"/>
        <end position="165"/>
    </location>
</feature>
<dbReference type="AlphaFoldDB" id="G7E7D7"/>
<dbReference type="RefSeq" id="XP_014567490.1">
    <property type="nucleotide sequence ID" value="XM_014712004.1"/>
</dbReference>
<accession>G7E7D7</accession>
<comment type="caution">
    <text evidence="2">The sequence shown here is derived from an EMBL/GenBank/DDBJ whole genome shotgun (WGS) entry which is preliminary data.</text>
</comment>
<reference evidence="2 3" key="2">
    <citation type="journal article" date="2012" name="Open Biol.">
        <title>Characteristics of nucleosomes and linker DNA regions on the genome of the basidiomycete Mixia osmundae revealed by mono- and dinucleosome mapping.</title>
        <authorList>
            <person name="Nishida H."/>
            <person name="Kondo S."/>
            <person name="Matsumoto T."/>
            <person name="Suzuki Y."/>
            <person name="Yoshikawa H."/>
            <person name="Taylor T.D."/>
            <person name="Sugiyama J."/>
        </authorList>
    </citation>
    <scope>NUCLEOTIDE SEQUENCE [LARGE SCALE GENOMIC DNA]</scope>
    <source>
        <strain evidence="3">CBS 9802 / IAM 14324 / JCM 22182 / KY 12970</strain>
    </source>
</reference>
<dbReference type="InParanoid" id="G7E7D7"/>
<protein>
    <submittedName>
        <fullName evidence="2">Uncharacterized protein</fullName>
    </submittedName>
</protein>
<organism evidence="2 3">
    <name type="scientific">Mixia osmundae (strain CBS 9802 / IAM 14324 / JCM 22182 / KY 12970)</name>
    <dbReference type="NCBI Taxonomy" id="764103"/>
    <lineage>
        <taxon>Eukaryota</taxon>
        <taxon>Fungi</taxon>
        <taxon>Dikarya</taxon>
        <taxon>Basidiomycota</taxon>
        <taxon>Pucciniomycotina</taxon>
        <taxon>Mixiomycetes</taxon>
        <taxon>Mixiales</taxon>
        <taxon>Mixiaceae</taxon>
        <taxon>Mixia</taxon>
    </lineage>
</organism>
<evidence type="ECO:0000313" key="2">
    <source>
        <dbReference type="EMBL" id="GAA98747.1"/>
    </source>
</evidence>
<feature type="signal peptide" evidence="1">
    <location>
        <begin position="1"/>
        <end position="18"/>
    </location>
</feature>
<name>G7E7D7_MIXOS</name>
<keyword evidence="1" id="KW-0732">Signal</keyword>
<reference evidence="2 3" key="1">
    <citation type="journal article" date="2011" name="J. Gen. Appl. Microbiol.">
        <title>Draft genome sequencing of the enigmatic basidiomycete Mixia osmundae.</title>
        <authorList>
            <person name="Nishida H."/>
            <person name="Nagatsuka Y."/>
            <person name="Sugiyama J."/>
        </authorList>
    </citation>
    <scope>NUCLEOTIDE SEQUENCE [LARGE SCALE GENOMIC DNA]</scope>
    <source>
        <strain evidence="3">CBS 9802 / IAM 14324 / JCM 22182 / KY 12970</strain>
    </source>
</reference>
<proteinExistence type="predicted"/>